<keyword evidence="3 4" id="KW-0408">Iron</keyword>
<keyword evidence="1 4" id="KW-0479">Metal-binding</keyword>
<dbReference type="HOGENOM" id="CLU_271238_0_0_7"/>
<dbReference type="GO" id="GO:0046872">
    <property type="term" value="F:metal ion binding"/>
    <property type="evidence" value="ECO:0007669"/>
    <property type="project" value="UniProtKB-KW"/>
</dbReference>
<evidence type="ECO:0000313" key="9">
    <source>
        <dbReference type="Proteomes" id="UP000008825"/>
    </source>
</evidence>
<accession>B5EIH1</accession>
<keyword evidence="9" id="KW-1185">Reference proteome</keyword>
<sequence length="1196" mass="125967">MAKGTYMHLWASFAILALSILSNPLESHAQQSQYPISCDECHRMPPLDSPYRNPDTGGFTGNHETHNPPSIASKQSCEKCHAGSGSFLTSHRDGFINMTSNINSSAHPLRSVYNKPRFFNQTTLPTLQTCSNVNCHFETTTPAWGRAAYSSPSDCDKCHQAAPSDGNHPVGAQKHAQYYGTTTSSCAKCHPDHTGEPAPFGHATSAGNRTLSVRFAALPNNGFGRYTGNVAYPYYLPSKNAARSGTCRNTYCHSPGTKPAGSSADPNKSAAWGGTLDCTGCHKGSVSGDYMNTGSHYAHVYGDGSAKSQISCVKCHAATAAADMAISDRSRHVNGQVEVAFDSSSNPTGGSYNGTLATPLSPSVKTPGSNYAVCQNLYCHGGNPVTWGGTVNCQDCHGGGSDADNFGGTFWSDGTTGKIKTAGEWDGTGHGRASGTYPSGTAAANFGVEAKQCEYCHDAGVGHAQASNAFRLRNYSTAAWGRNAVCQNCHGAGSAGVTVGSHLKNSSRKVGSDHYGAKHSNSKNGGQFCWDCHDGHGDTNAYMIHNSVASTSDRTTGAPATTAATSFTAFATGTDYARGAAPYNGICQVCHDSTVNHYTATSGDSHNPGTRCTSCHTHTGPNSSNAFPGSESAGGAPCLGCHATGFANMRTNASYHHYMQNDTATYSNSATPSATDTNRRCLMCHVDHNIFRPDMNAGGARAKNLRTGAIDAVSASVGFTNSDFDNALASGGVCVSCHTNQQTKNSTNRKGNGTTVTPRVTKSEYAGSAHNYAVAGGAFSDASRVNANCIKCHNAQNGETSLKGNFGNHDGTASSILGALGGTLTDPYEAGLCYRCHSNAADAVGGTKKTANARDWYGAVTTMSSRATAIFQSFQKANKHQVDLPAYSGKHKPNAVDESRAYISNAANKHVDCSDCHNPHTATAANPTKGAMGANPTNSTGNWTAPTAWADVSVAGGDDEYKICFRCHSGYNTGLSSWSSAWTDLGKEFSTGNKSYHWIEGDRGAAKADTTYGNFNKTYIYKMMPRYNGFTDAQLRTVRMRCSDCHGSDNAENNPNGPHGSSYARMLKVPAGSPYTTWNSTSQVGGANVWCFNCHLPAFTNSGFSGSGSSLHTSKHSGSKGTCMDCHIKVPHGWQIPHLLKPYNMPANYPAENAAYNGTGTTSRSGIDLPLNSTNWGLSGKWTENSCGSHQNCSGN</sequence>
<evidence type="ECO:0000256" key="5">
    <source>
        <dbReference type="SAM" id="MobiDB-lite"/>
    </source>
</evidence>
<dbReference type="Proteomes" id="UP000008825">
    <property type="component" value="Chromosome"/>
</dbReference>
<evidence type="ECO:0000259" key="7">
    <source>
        <dbReference type="PROSITE" id="PS51007"/>
    </source>
</evidence>
<feature type="domain" description="Cytochrome c" evidence="7">
    <location>
        <begin position="771"/>
        <end position="907"/>
    </location>
</feature>
<evidence type="ECO:0000313" key="8">
    <source>
        <dbReference type="EMBL" id="ACH39873.1"/>
    </source>
</evidence>
<dbReference type="InterPro" id="IPR010176">
    <property type="entry name" value="C4xCH_C2xCH_motif_GEOSU"/>
</dbReference>
<evidence type="ECO:0000256" key="3">
    <source>
        <dbReference type="ARBA" id="ARBA00023004"/>
    </source>
</evidence>
<evidence type="ECO:0000256" key="6">
    <source>
        <dbReference type="SAM" id="SignalP"/>
    </source>
</evidence>
<dbReference type="PANTHER" id="PTHR35038">
    <property type="entry name" value="DISSIMILATORY SULFITE REDUCTASE SIRA"/>
    <property type="match status" value="1"/>
</dbReference>
<dbReference type="eggNOG" id="COG3303">
    <property type="taxonomic scope" value="Bacteria"/>
</dbReference>
<reference evidence="8 9" key="2">
    <citation type="journal article" date="2010" name="BMC Genomics">
        <title>The genome of Geobacter bemidjiensis, exemplar for the subsurface clade of Geobacter species that predominate in Fe(III)-reducing subsurface environments.</title>
        <authorList>
            <person name="Aklujkar M."/>
            <person name="Young N.D."/>
            <person name="Holmes D."/>
            <person name="Chavan M."/>
            <person name="Risso C."/>
            <person name="Kiss H.E."/>
            <person name="Han C.S."/>
            <person name="Land M.L."/>
            <person name="Lovley D.R."/>
        </authorList>
    </citation>
    <scope>NUCLEOTIDE SEQUENCE [LARGE SCALE GENOMIC DNA]</scope>
    <source>
        <strain evidence="9">ATCC BAA-1014 / DSM 16622 / JCM 12645 / Bem</strain>
    </source>
</reference>
<protein>
    <submittedName>
        <fullName evidence="8">Cytochrome c</fullName>
    </submittedName>
</protein>
<dbReference type="InterPro" id="IPR051829">
    <property type="entry name" value="Multiheme_Cytochr_ET"/>
</dbReference>
<keyword evidence="4" id="KW-0349">Heme</keyword>
<dbReference type="NCBIfam" id="TIGR01904">
    <property type="entry name" value="GSu_C4xC__C2xCH"/>
    <property type="match status" value="2"/>
</dbReference>
<dbReference type="EMBL" id="CP001124">
    <property type="protein sequence ID" value="ACH39873.1"/>
    <property type="molecule type" value="Genomic_DNA"/>
</dbReference>
<feature type="region of interest" description="Disordered" evidence="5">
    <location>
        <begin position="51"/>
        <end position="74"/>
    </location>
</feature>
<dbReference type="GO" id="GO:0020037">
    <property type="term" value="F:heme binding"/>
    <property type="evidence" value="ECO:0007669"/>
    <property type="project" value="InterPro"/>
</dbReference>
<feature type="chain" id="PRO_5002832572" evidence="6">
    <location>
        <begin position="30"/>
        <end position="1196"/>
    </location>
</feature>
<dbReference type="PROSITE" id="PS51007">
    <property type="entry name" value="CYTC"/>
    <property type="match status" value="1"/>
</dbReference>
<feature type="signal peptide" evidence="6">
    <location>
        <begin position="1"/>
        <end position="29"/>
    </location>
</feature>
<dbReference type="InterPro" id="IPR009056">
    <property type="entry name" value="Cyt_c-like_dom"/>
</dbReference>
<name>B5EIH1_CITBB</name>
<organism evidence="8 9">
    <name type="scientific">Citrifermentans bemidjiense (strain ATCC BAA-1014 / DSM 16622 / JCM 12645 / Bem)</name>
    <name type="common">Geobacter bemidjiensis</name>
    <dbReference type="NCBI Taxonomy" id="404380"/>
    <lineage>
        <taxon>Bacteria</taxon>
        <taxon>Pseudomonadati</taxon>
        <taxon>Thermodesulfobacteriota</taxon>
        <taxon>Desulfuromonadia</taxon>
        <taxon>Geobacterales</taxon>
        <taxon>Geobacteraceae</taxon>
        <taxon>Citrifermentans</taxon>
    </lineage>
</organism>
<keyword evidence="2 6" id="KW-0732">Signal</keyword>
<dbReference type="STRING" id="404380.Gbem_2869"/>
<dbReference type="GO" id="GO:0009055">
    <property type="term" value="F:electron transfer activity"/>
    <property type="evidence" value="ECO:0007669"/>
    <property type="project" value="InterPro"/>
</dbReference>
<dbReference type="GO" id="GO:0016491">
    <property type="term" value="F:oxidoreductase activity"/>
    <property type="evidence" value="ECO:0007669"/>
    <property type="project" value="TreeGrafter"/>
</dbReference>
<evidence type="ECO:0000256" key="4">
    <source>
        <dbReference type="PROSITE-ProRule" id="PRU00433"/>
    </source>
</evidence>
<dbReference type="Gene3D" id="1.10.1130.10">
    <property type="entry name" value="Flavocytochrome C3, Chain A"/>
    <property type="match status" value="3"/>
</dbReference>
<dbReference type="PANTHER" id="PTHR35038:SF6">
    <property type="entry name" value="SURFACE LOCALIZED DECAHEME CYTOCHROME C LIPOPROTEIN"/>
    <property type="match status" value="1"/>
</dbReference>
<proteinExistence type="predicted"/>
<dbReference type="InterPro" id="IPR036280">
    <property type="entry name" value="Multihaem_cyt_sf"/>
</dbReference>
<dbReference type="OrthoDB" id="5394494at2"/>
<dbReference type="eggNOG" id="COG3880">
    <property type="taxonomic scope" value="Bacteria"/>
</dbReference>
<dbReference type="Pfam" id="PF09698">
    <property type="entry name" value="GSu_C4xC__C2xCH"/>
    <property type="match status" value="1"/>
</dbReference>
<dbReference type="SUPFAM" id="SSF48695">
    <property type="entry name" value="Multiheme cytochromes"/>
    <property type="match status" value="4"/>
</dbReference>
<dbReference type="KEGG" id="gbm:Gbem_2869"/>
<evidence type="ECO:0000256" key="2">
    <source>
        <dbReference type="ARBA" id="ARBA00022729"/>
    </source>
</evidence>
<dbReference type="AlphaFoldDB" id="B5EIH1"/>
<gene>
    <name evidence="8" type="ordered locus">Gbem_2869</name>
</gene>
<evidence type="ECO:0000256" key="1">
    <source>
        <dbReference type="ARBA" id="ARBA00022723"/>
    </source>
</evidence>
<reference evidence="8 9" key="1">
    <citation type="submission" date="2008-07" db="EMBL/GenBank/DDBJ databases">
        <title>Complete sequence of Geobacter bemidjiensis BEM.</title>
        <authorList>
            <consortium name="US DOE Joint Genome Institute"/>
            <person name="Lucas S."/>
            <person name="Copeland A."/>
            <person name="Lapidus A."/>
            <person name="Glavina del Rio T."/>
            <person name="Dalin E."/>
            <person name="Tice H."/>
            <person name="Bruce D."/>
            <person name="Goodwin L."/>
            <person name="Pitluck S."/>
            <person name="Kiss H."/>
            <person name="Brettin T."/>
            <person name="Detter J.C."/>
            <person name="Han C."/>
            <person name="Kuske C.R."/>
            <person name="Schmutz J."/>
            <person name="Larimer F."/>
            <person name="Land M."/>
            <person name="Hauser L."/>
            <person name="Kyrpides N."/>
            <person name="Lykidis A."/>
            <person name="Lovley D."/>
            <person name="Richardson P."/>
        </authorList>
    </citation>
    <scope>NUCLEOTIDE SEQUENCE [LARGE SCALE GENOMIC DNA]</scope>
    <source>
        <strain evidence="9">ATCC BAA-1014 / DSM 16622 / JCM 12645 / Bem</strain>
    </source>
</reference>